<evidence type="ECO:0000256" key="1">
    <source>
        <dbReference type="SAM" id="Phobius"/>
    </source>
</evidence>
<feature type="transmembrane region" description="Helical" evidence="1">
    <location>
        <begin position="6"/>
        <end position="24"/>
    </location>
</feature>
<keyword evidence="1" id="KW-0472">Membrane</keyword>
<evidence type="ECO:0000313" key="3">
    <source>
        <dbReference type="Proteomes" id="UP000319732"/>
    </source>
</evidence>
<dbReference type="OrthoDB" id="9803968at2"/>
<keyword evidence="1" id="KW-1133">Transmembrane helix</keyword>
<dbReference type="SUPFAM" id="SSF52266">
    <property type="entry name" value="SGNH hydrolase"/>
    <property type="match status" value="1"/>
</dbReference>
<evidence type="ECO:0000313" key="2">
    <source>
        <dbReference type="EMBL" id="TQV71750.1"/>
    </source>
</evidence>
<sequence>MKTIRTLQPILFILFWLLAAELVLEFRHYKKGFNTPIFGQAQGDNLQPATAPQHGPTPEFPFRSHFVNTEDATRPTVWFASASYAEHISFPVDSIFPTIACTLANCTPLNASRAGISIRQNIDDLQQFGQQFTPDFVILYQMSGDVLALQKLDASIDTGVPSPTSEQTSIIETIRNKLARFSSHIHLKEYLGGTIKLNGPLKASLSAHQISEFEKLVNTFVDRAEALQATPVLATFATMYSADNVHQMPYGIRTSFMRYGNKLSIEGWVNAISVLNDSLRKVAAQRNIPIVDLEPLMTGKTELFVDYVHFNKQGHQLIGRTLAQSLSLMERNDGI</sequence>
<reference evidence="2 3" key="1">
    <citation type="submission" date="2019-06" db="EMBL/GenBank/DDBJ databases">
        <title>Whole genome sequence for Cellvibrionaceae sp. R142.</title>
        <authorList>
            <person name="Wang G."/>
        </authorList>
    </citation>
    <scope>NUCLEOTIDE SEQUENCE [LARGE SCALE GENOMIC DNA]</scope>
    <source>
        <strain evidence="2 3">R142</strain>
    </source>
</reference>
<gene>
    <name evidence="2" type="ORF">FKG94_19060</name>
</gene>
<organism evidence="2 3">
    <name type="scientific">Exilibacterium tricleocarpae</name>
    <dbReference type="NCBI Taxonomy" id="2591008"/>
    <lineage>
        <taxon>Bacteria</taxon>
        <taxon>Pseudomonadati</taxon>
        <taxon>Pseudomonadota</taxon>
        <taxon>Gammaproteobacteria</taxon>
        <taxon>Cellvibrionales</taxon>
        <taxon>Cellvibrionaceae</taxon>
        <taxon>Exilibacterium</taxon>
    </lineage>
</organism>
<dbReference type="Proteomes" id="UP000319732">
    <property type="component" value="Unassembled WGS sequence"/>
</dbReference>
<dbReference type="InterPro" id="IPR036514">
    <property type="entry name" value="SGNH_hydro_sf"/>
</dbReference>
<comment type="caution">
    <text evidence="2">The sequence shown here is derived from an EMBL/GenBank/DDBJ whole genome shotgun (WGS) entry which is preliminary data.</text>
</comment>
<proteinExistence type="predicted"/>
<dbReference type="AlphaFoldDB" id="A0A545T3G8"/>
<dbReference type="RefSeq" id="WP_142928526.1">
    <property type="nucleotide sequence ID" value="NZ_ML660099.1"/>
</dbReference>
<evidence type="ECO:0008006" key="4">
    <source>
        <dbReference type="Google" id="ProtNLM"/>
    </source>
</evidence>
<dbReference type="GO" id="GO:0016788">
    <property type="term" value="F:hydrolase activity, acting on ester bonds"/>
    <property type="evidence" value="ECO:0007669"/>
    <property type="project" value="UniProtKB-ARBA"/>
</dbReference>
<keyword evidence="1" id="KW-0812">Transmembrane</keyword>
<dbReference type="EMBL" id="VHSG01000020">
    <property type="protein sequence ID" value="TQV71750.1"/>
    <property type="molecule type" value="Genomic_DNA"/>
</dbReference>
<dbReference type="Gene3D" id="3.40.50.1110">
    <property type="entry name" value="SGNH hydrolase"/>
    <property type="match status" value="1"/>
</dbReference>
<name>A0A545T3G8_9GAMM</name>
<protein>
    <recommendedName>
        <fullName evidence="4">SGNH/GDSL hydrolase family protein</fullName>
    </recommendedName>
</protein>
<keyword evidence="3" id="KW-1185">Reference proteome</keyword>
<accession>A0A545T3G8</accession>